<evidence type="ECO:0000313" key="2">
    <source>
        <dbReference type="Proteomes" id="UP001162501"/>
    </source>
</evidence>
<dbReference type="EMBL" id="OX596101">
    <property type="protein sequence ID" value="CAI9696866.1"/>
    <property type="molecule type" value="Genomic_DNA"/>
</dbReference>
<accession>A0ACB0E8N2</accession>
<evidence type="ECO:0000313" key="1">
    <source>
        <dbReference type="EMBL" id="CAI9696866.1"/>
    </source>
</evidence>
<sequence length="680" mass="71276">MRSVLLPPSIPQQPSESNSERTAPILQMGLWNPEKAWLVASHVSERRSIWLQSLSPQGPGCPLTATDADPEMRGGESRKGSFGDLDMSARVTHGPRVHIDGRGPACASLQDPLVKAKVLSLEIRVSLLFDPPLFLPLKVIKMTQNPHRAPAEDPATAPRLHLADLLADTGVAAVRHATWEAEAQGSQDPLLQGTHHLSNHPAMCPVICRLQTPPRFPATIAPLCPGSEMFSTVENCPHMYQASWASELLQCHLLPPLLQLAGLACSSATSPLPGSLALFLRVGPEISHSGFCLDGWYPFHLLEREAPHQPWGLPPAPAPGGSSDESACLSPGLVQNVPYFPASGASTLALDTSHSTPWSSQGPLHACPLGHHSDAITSPTPPVPSLTHLGTPPAALSSRQPDLQPALWLLAWGGSRAPWRKAGLDLPSAGERLALQTPDPEGRGPASQSISEKTGQCQSAVLPGDGGCRAATAADSGTAGGSGEHGCTSLAGQPHPSQSAVLSPLNGFQSQGSGGPHAGPCPSPLISRLEVPFPGHAVPLCPPPGANRKCPMESVMSPLPPGTHRTSSPTPSSQLTPLTLSRPSLRLLRGQEQKAPRSERPVGMRLATSQEAMPGSSWGVPGSTLCTVPGTYKTEPRHSPGTHPGTRGVSESGNTAVSKTCSFSKVLGRRHQGTLAAQPE</sequence>
<gene>
    <name evidence="1" type="ORF">MRATA1EN3_LOCUS8079</name>
</gene>
<organism evidence="1 2">
    <name type="scientific">Rangifer tarandus platyrhynchus</name>
    <name type="common">Svalbard reindeer</name>
    <dbReference type="NCBI Taxonomy" id="3082113"/>
    <lineage>
        <taxon>Eukaryota</taxon>
        <taxon>Metazoa</taxon>
        <taxon>Chordata</taxon>
        <taxon>Craniata</taxon>
        <taxon>Vertebrata</taxon>
        <taxon>Euteleostomi</taxon>
        <taxon>Mammalia</taxon>
        <taxon>Eutheria</taxon>
        <taxon>Laurasiatheria</taxon>
        <taxon>Artiodactyla</taxon>
        <taxon>Ruminantia</taxon>
        <taxon>Pecora</taxon>
        <taxon>Cervidae</taxon>
        <taxon>Odocoileinae</taxon>
        <taxon>Rangifer</taxon>
    </lineage>
</organism>
<name>A0ACB0E8N2_RANTA</name>
<protein>
    <submittedName>
        <fullName evidence="1">Uncharacterized protein</fullName>
    </submittedName>
</protein>
<dbReference type="Proteomes" id="UP001162501">
    <property type="component" value="Chromosome 17"/>
</dbReference>
<reference evidence="1" key="1">
    <citation type="submission" date="2023-05" db="EMBL/GenBank/DDBJ databases">
        <authorList>
            <consortium name="ELIXIR-Norway"/>
        </authorList>
    </citation>
    <scope>NUCLEOTIDE SEQUENCE</scope>
</reference>
<proteinExistence type="predicted"/>